<dbReference type="PROSITE" id="PS50850">
    <property type="entry name" value="MFS"/>
    <property type="match status" value="1"/>
</dbReference>
<protein>
    <submittedName>
        <fullName evidence="8">CP family cyanate transporter-like MFS transporter</fullName>
    </submittedName>
</protein>
<dbReference type="SUPFAM" id="SSF103473">
    <property type="entry name" value="MFS general substrate transporter"/>
    <property type="match status" value="1"/>
</dbReference>
<sequence length="448" mass="45771">MPTSAPAVLRGAGAGGIVAMLALSLALRAPYVSVPPVVAEMGEALGASPSQMALLTSIPVLCFGLITPGSSWVLGRLGLRVSGAICLIGVVLGAALRSGGTLAMAILGTVLVGVAISLGNLVVPVLIGRCYPMRAGVLMGAYTATMNVGSTAATAATAVLAVSLGWPLATGVWGVVLGGVGLLLWLLLLPRSADHDRHRPTTRAGSEEAEPTPDQAPDRTPDQAPDRTPSATAPDTSHGPTAGRPPAPVRASRNPTTWLLAFAFAGQAMSWYGVTAWLPEALGDVAGLSIQAAGVGAAGFQVAGIVGPMLVPAFLALVPLRGRAREVALVATICAMWAALPLGMILAPQAWVVWVLVTGVAQGAFFTTIFLLVVRRTATSDENRRMAAIVQSFGYTAAALAPILIGWVHERVPGWDVLFLAVGAFVAVMTVAGLLAALRPEPPRTAVI</sequence>
<keyword evidence="9" id="KW-1185">Reference proteome</keyword>
<organism evidence="8 9">
    <name type="scientific">Serinibacter salmoneus</name>
    <dbReference type="NCBI Taxonomy" id="556530"/>
    <lineage>
        <taxon>Bacteria</taxon>
        <taxon>Bacillati</taxon>
        <taxon>Actinomycetota</taxon>
        <taxon>Actinomycetes</taxon>
        <taxon>Micrococcales</taxon>
        <taxon>Beutenbergiaceae</taxon>
        <taxon>Serinibacter</taxon>
    </lineage>
</organism>
<evidence type="ECO:0000313" key="9">
    <source>
        <dbReference type="Proteomes" id="UP000224915"/>
    </source>
</evidence>
<feature type="transmembrane region" description="Helical" evidence="6">
    <location>
        <begin position="327"/>
        <end position="345"/>
    </location>
</feature>
<keyword evidence="2 6" id="KW-0812">Transmembrane</keyword>
<feature type="transmembrane region" description="Helical" evidence="6">
    <location>
        <begin position="139"/>
        <end position="162"/>
    </location>
</feature>
<dbReference type="RefSeq" id="WP_098467895.1">
    <property type="nucleotide sequence ID" value="NZ_PDJD01000001.1"/>
</dbReference>
<evidence type="ECO:0000259" key="7">
    <source>
        <dbReference type="PROSITE" id="PS50850"/>
    </source>
</evidence>
<dbReference type="OrthoDB" id="5317164at2"/>
<feature type="transmembrane region" description="Helical" evidence="6">
    <location>
        <begin position="417"/>
        <end position="438"/>
    </location>
</feature>
<feature type="transmembrane region" description="Helical" evidence="6">
    <location>
        <begin position="258"/>
        <end position="278"/>
    </location>
</feature>
<feature type="region of interest" description="Disordered" evidence="5">
    <location>
        <begin position="195"/>
        <end position="251"/>
    </location>
</feature>
<feature type="compositionally biased region" description="Polar residues" evidence="5">
    <location>
        <begin position="229"/>
        <end position="239"/>
    </location>
</feature>
<dbReference type="InterPro" id="IPR020846">
    <property type="entry name" value="MFS_dom"/>
</dbReference>
<feature type="transmembrane region" description="Helical" evidence="6">
    <location>
        <begin position="77"/>
        <end position="96"/>
    </location>
</feature>
<dbReference type="GO" id="GO:0005886">
    <property type="term" value="C:plasma membrane"/>
    <property type="evidence" value="ECO:0007669"/>
    <property type="project" value="UniProtKB-SubCell"/>
</dbReference>
<evidence type="ECO:0000256" key="2">
    <source>
        <dbReference type="ARBA" id="ARBA00022692"/>
    </source>
</evidence>
<comment type="caution">
    <text evidence="8">The sequence shown here is derived from an EMBL/GenBank/DDBJ whole genome shotgun (WGS) entry which is preliminary data.</text>
</comment>
<dbReference type="PANTHER" id="PTHR23523">
    <property type="match status" value="1"/>
</dbReference>
<dbReference type="InterPro" id="IPR036259">
    <property type="entry name" value="MFS_trans_sf"/>
</dbReference>
<evidence type="ECO:0000256" key="3">
    <source>
        <dbReference type="ARBA" id="ARBA00022989"/>
    </source>
</evidence>
<feature type="transmembrane region" description="Helical" evidence="6">
    <location>
        <begin position="168"/>
        <end position="189"/>
    </location>
</feature>
<dbReference type="AlphaFoldDB" id="A0A2A9CW36"/>
<keyword evidence="3 6" id="KW-1133">Transmembrane helix</keyword>
<feature type="transmembrane region" description="Helical" evidence="6">
    <location>
        <begin position="52"/>
        <end position="70"/>
    </location>
</feature>
<dbReference type="Gene3D" id="1.20.1250.20">
    <property type="entry name" value="MFS general substrate transporter like domains"/>
    <property type="match status" value="1"/>
</dbReference>
<evidence type="ECO:0000256" key="5">
    <source>
        <dbReference type="SAM" id="MobiDB-lite"/>
    </source>
</evidence>
<dbReference type="InterPro" id="IPR011701">
    <property type="entry name" value="MFS"/>
</dbReference>
<dbReference type="EMBL" id="PDJD01000001">
    <property type="protein sequence ID" value="PFG18644.1"/>
    <property type="molecule type" value="Genomic_DNA"/>
</dbReference>
<evidence type="ECO:0000256" key="6">
    <source>
        <dbReference type="SAM" id="Phobius"/>
    </source>
</evidence>
<accession>A0A2A9CW36</accession>
<feature type="transmembrane region" description="Helical" evidence="6">
    <location>
        <begin position="102"/>
        <end position="127"/>
    </location>
</feature>
<gene>
    <name evidence="8" type="ORF">ATL40_0187</name>
</gene>
<evidence type="ECO:0000313" key="8">
    <source>
        <dbReference type="EMBL" id="PFG18644.1"/>
    </source>
</evidence>
<feature type="domain" description="Major facilitator superfamily (MFS) profile" evidence="7">
    <location>
        <begin position="1"/>
        <end position="441"/>
    </location>
</feature>
<reference evidence="8 9" key="1">
    <citation type="submission" date="2017-10" db="EMBL/GenBank/DDBJ databases">
        <title>Sequencing the genomes of 1000 actinobacteria strains.</title>
        <authorList>
            <person name="Klenk H.-P."/>
        </authorList>
    </citation>
    <scope>NUCLEOTIDE SEQUENCE [LARGE SCALE GENOMIC DNA]</scope>
    <source>
        <strain evidence="8 9">DSM 21801</strain>
    </source>
</reference>
<evidence type="ECO:0000256" key="4">
    <source>
        <dbReference type="ARBA" id="ARBA00023136"/>
    </source>
</evidence>
<proteinExistence type="predicted"/>
<feature type="transmembrane region" description="Helical" evidence="6">
    <location>
        <begin position="386"/>
        <end position="405"/>
    </location>
</feature>
<feature type="transmembrane region" description="Helical" evidence="6">
    <location>
        <begin position="298"/>
        <end position="320"/>
    </location>
</feature>
<dbReference type="GO" id="GO:0022857">
    <property type="term" value="F:transmembrane transporter activity"/>
    <property type="evidence" value="ECO:0007669"/>
    <property type="project" value="InterPro"/>
</dbReference>
<comment type="subcellular location">
    <subcellularLocation>
        <location evidence="1">Cell membrane</location>
        <topology evidence="1">Multi-pass membrane protein</topology>
    </subcellularLocation>
</comment>
<keyword evidence="4 6" id="KW-0472">Membrane</keyword>
<dbReference type="InterPro" id="IPR052524">
    <property type="entry name" value="MFS_Cyanate_Porter"/>
</dbReference>
<feature type="compositionally biased region" description="Basic and acidic residues" evidence="5">
    <location>
        <begin position="216"/>
        <end position="225"/>
    </location>
</feature>
<name>A0A2A9CW36_9MICO</name>
<dbReference type="PANTHER" id="PTHR23523:SF2">
    <property type="entry name" value="2-NITROIMIDAZOLE TRANSPORTER"/>
    <property type="match status" value="1"/>
</dbReference>
<dbReference type="Pfam" id="PF07690">
    <property type="entry name" value="MFS_1"/>
    <property type="match status" value="1"/>
</dbReference>
<feature type="transmembrane region" description="Helical" evidence="6">
    <location>
        <begin position="351"/>
        <end position="374"/>
    </location>
</feature>
<dbReference type="Proteomes" id="UP000224915">
    <property type="component" value="Unassembled WGS sequence"/>
</dbReference>
<evidence type="ECO:0000256" key="1">
    <source>
        <dbReference type="ARBA" id="ARBA00004651"/>
    </source>
</evidence>